<gene>
    <name evidence="1" type="ORF">GCM10023220_51130</name>
</gene>
<evidence type="ECO:0000313" key="1">
    <source>
        <dbReference type="EMBL" id="GAA4813422.1"/>
    </source>
</evidence>
<dbReference type="Pfam" id="PF05402">
    <property type="entry name" value="PqqD"/>
    <property type="match status" value="1"/>
</dbReference>
<protein>
    <recommendedName>
        <fullName evidence="3">Lasso peptide biosynthesis PqqD family chaperone</fullName>
    </recommendedName>
</protein>
<evidence type="ECO:0008006" key="3">
    <source>
        <dbReference type="Google" id="ProtNLM"/>
    </source>
</evidence>
<dbReference type="Gene3D" id="1.10.10.1150">
    <property type="entry name" value="Coenzyme PQQ synthesis protein D (PqqD)"/>
    <property type="match status" value="1"/>
</dbReference>
<dbReference type="EMBL" id="BAABIG010000056">
    <property type="protein sequence ID" value="GAA4813422.1"/>
    <property type="molecule type" value="Genomic_DNA"/>
</dbReference>
<proteinExistence type="predicted"/>
<dbReference type="NCBIfam" id="NF033530">
    <property type="entry name" value="lasso_PqqD_Strm"/>
    <property type="match status" value="1"/>
</dbReference>
<sequence>MAITLTPDITLTDVEDGLVLLDQRAGRYWHLNGTGATALRLLLAGRSPEETARQLGERTPDAAGRALADVRSLITALRRARLLVPR</sequence>
<evidence type="ECO:0000313" key="2">
    <source>
        <dbReference type="Proteomes" id="UP001501265"/>
    </source>
</evidence>
<dbReference type="InterPro" id="IPR008792">
    <property type="entry name" value="PQQD"/>
</dbReference>
<dbReference type="RefSeq" id="WP_345622531.1">
    <property type="nucleotide sequence ID" value="NZ_BAABIG010000056.1"/>
</dbReference>
<comment type="caution">
    <text evidence="1">The sequence shown here is derived from an EMBL/GenBank/DDBJ whole genome shotgun (WGS) entry which is preliminary data.</text>
</comment>
<reference evidence="2" key="1">
    <citation type="journal article" date="2019" name="Int. J. Syst. Evol. Microbiol.">
        <title>The Global Catalogue of Microorganisms (GCM) 10K type strain sequencing project: providing services to taxonomists for standard genome sequencing and annotation.</title>
        <authorList>
            <consortium name="The Broad Institute Genomics Platform"/>
            <consortium name="The Broad Institute Genome Sequencing Center for Infectious Disease"/>
            <person name="Wu L."/>
            <person name="Ma J."/>
        </authorList>
    </citation>
    <scope>NUCLEOTIDE SEQUENCE [LARGE SCALE GENOMIC DNA]</scope>
    <source>
        <strain evidence="2">JCM 18081</strain>
    </source>
</reference>
<organism evidence="1 2">
    <name type="scientific">Streptomyces ziwulingensis</name>
    <dbReference type="NCBI Taxonomy" id="1045501"/>
    <lineage>
        <taxon>Bacteria</taxon>
        <taxon>Bacillati</taxon>
        <taxon>Actinomycetota</taxon>
        <taxon>Actinomycetes</taxon>
        <taxon>Kitasatosporales</taxon>
        <taxon>Streptomycetaceae</taxon>
        <taxon>Streptomyces</taxon>
    </lineage>
</organism>
<accession>A0ABP9CNK7</accession>
<keyword evidence="2" id="KW-1185">Reference proteome</keyword>
<name>A0ABP9CNK7_9ACTN</name>
<dbReference type="Proteomes" id="UP001501265">
    <property type="component" value="Unassembled WGS sequence"/>
</dbReference>
<dbReference type="InterPro" id="IPR041881">
    <property type="entry name" value="PqqD_sf"/>
</dbReference>